<dbReference type="PROSITE" id="PS51450">
    <property type="entry name" value="LRR"/>
    <property type="match status" value="4"/>
</dbReference>
<evidence type="ECO:0000259" key="3">
    <source>
        <dbReference type="Pfam" id="PF23598"/>
    </source>
</evidence>
<dbReference type="PANTHER" id="PTHR48051">
    <property type="match status" value="1"/>
</dbReference>
<accession>A0ABN8EUP1</accession>
<dbReference type="InterPro" id="IPR001611">
    <property type="entry name" value="Leu-rich_rpt"/>
</dbReference>
<dbReference type="InterPro" id="IPR050216">
    <property type="entry name" value="LRR_domain-containing"/>
</dbReference>
<feature type="domain" description="Disease resistance R13L4/SHOC-2-like LRR" evidence="3">
    <location>
        <begin position="300"/>
        <end position="380"/>
    </location>
</feature>
<reference evidence="4" key="1">
    <citation type="submission" date="2021-12" db="EMBL/GenBank/DDBJ databases">
        <authorList>
            <person name="Rodrigo-Torres L."/>
            <person name="Arahal R. D."/>
            <person name="Lucena T."/>
        </authorList>
    </citation>
    <scope>NUCLEOTIDE SEQUENCE</scope>
    <source>
        <strain evidence="4">CECT 8858</strain>
    </source>
</reference>
<evidence type="ECO:0000256" key="1">
    <source>
        <dbReference type="ARBA" id="ARBA00022614"/>
    </source>
</evidence>
<keyword evidence="2" id="KW-0677">Repeat</keyword>
<dbReference type="InterPro" id="IPR055414">
    <property type="entry name" value="LRR_R13L4/SHOC2-like"/>
</dbReference>
<dbReference type="InterPro" id="IPR032675">
    <property type="entry name" value="LRR_dom_sf"/>
</dbReference>
<organism evidence="4 5">
    <name type="scientific">Emticicia aquatica</name>
    <dbReference type="NCBI Taxonomy" id="1681835"/>
    <lineage>
        <taxon>Bacteria</taxon>
        <taxon>Pseudomonadati</taxon>
        <taxon>Bacteroidota</taxon>
        <taxon>Cytophagia</taxon>
        <taxon>Cytophagales</taxon>
        <taxon>Leadbetterellaceae</taxon>
        <taxon>Emticicia</taxon>
    </lineage>
</organism>
<proteinExistence type="predicted"/>
<dbReference type="Pfam" id="PF23598">
    <property type="entry name" value="LRR_14"/>
    <property type="match status" value="1"/>
</dbReference>
<dbReference type="Proteomes" id="UP000837932">
    <property type="component" value="Unassembled WGS sequence"/>
</dbReference>
<keyword evidence="5" id="KW-1185">Reference proteome</keyword>
<protein>
    <recommendedName>
        <fullName evidence="3">Disease resistance R13L4/SHOC-2-like LRR domain-containing protein</fullName>
    </recommendedName>
</protein>
<evidence type="ECO:0000313" key="4">
    <source>
        <dbReference type="EMBL" id="CAH0995463.1"/>
    </source>
</evidence>
<gene>
    <name evidence="4" type="ORF">EMA8858_01586</name>
</gene>
<dbReference type="SMART" id="SM00369">
    <property type="entry name" value="LRR_TYP"/>
    <property type="match status" value="5"/>
</dbReference>
<dbReference type="SMART" id="SM00365">
    <property type="entry name" value="LRR_SD22"/>
    <property type="match status" value="6"/>
</dbReference>
<dbReference type="RefSeq" id="WP_238806015.1">
    <property type="nucleotide sequence ID" value="NZ_CAKLPY010000001.1"/>
</dbReference>
<dbReference type="SMART" id="SM00364">
    <property type="entry name" value="LRR_BAC"/>
    <property type="match status" value="6"/>
</dbReference>
<dbReference type="Pfam" id="PF13855">
    <property type="entry name" value="LRR_8"/>
    <property type="match status" value="1"/>
</dbReference>
<dbReference type="Gene3D" id="3.80.10.10">
    <property type="entry name" value="Ribonuclease Inhibitor"/>
    <property type="match status" value="2"/>
</dbReference>
<keyword evidence="1" id="KW-0433">Leucine-rich repeat</keyword>
<sequence length="476" mass="56234">MKKLLFVFSLCFIDSFGQQKVFKKEIFDIKIMSIHKGKVYVKEYPPLVSILSGGKTNDFKSYDVESKKIMYDYLKFARQQNIRFTDFSKTLYLPFELFFNEKGEIDYFVYGYGKVVFNNRKFISDSLNVEENKIFIDLSEDFCKNYKFKPKGVNEKFSINLGLNFGKEPRKASKKSISTIELAEKCDQPDTVKSLMLNKLYLESFPEVVFRFKNLEELDISDNYIEEISNKIWDLKHLKFLSLSGNQIDFESFSFKRNKHLKDLNLQFTGMEKLPKSLKRNKKLEILFLGNNRIVMKNGDFKRLKRLKVLNLYNLKMFFLPKSIGKLKSLEELDLYHNELKNLPSEICRLNNLKTLAVANNQLWDLPKEINQMTKLQTIYAHHNRLNTLPNLPNLKLLDVGYNLFKVFPEQVYELKNLEEFDITNNQIKDIPDKLLALKNLQKVYFHGNEFMKSNEKSKELLKIVAELEERQVLVR</sequence>
<dbReference type="PANTHER" id="PTHR48051:SF1">
    <property type="entry name" value="RAS SUPPRESSOR PROTEIN 1"/>
    <property type="match status" value="1"/>
</dbReference>
<name>A0ABN8EUP1_9BACT</name>
<evidence type="ECO:0000256" key="2">
    <source>
        <dbReference type="ARBA" id="ARBA00022737"/>
    </source>
</evidence>
<dbReference type="EMBL" id="CAKLPY010000001">
    <property type="protein sequence ID" value="CAH0995463.1"/>
    <property type="molecule type" value="Genomic_DNA"/>
</dbReference>
<dbReference type="SUPFAM" id="SSF52058">
    <property type="entry name" value="L domain-like"/>
    <property type="match status" value="1"/>
</dbReference>
<comment type="caution">
    <text evidence="4">The sequence shown here is derived from an EMBL/GenBank/DDBJ whole genome shotgun (WGS) entry which is preliminary data.</text>
</comment>
<dbReference type="InterPro" id="IPR003591">
    <property type="entry name" value="Leu-rich_rpt_typical-subtyp"/>
</dbReference>
<evidence type="ECO:0000313" key="5">
    <source>
        <dbReference type="Proteomes" id="UP000837932"/>
    </source>
</evidence>